<keyword evidence="2" id="KW-1185">Reference proteome</keyword>
<dbReference type="Proteomes" id="UP000092445">
    <property type="component" value="Unassembled WGS sequence"/>
</dbReference>
<reference evidence="2" key="1">
    <citation type="submission" date="2014-03" db="EMBL/GenBank/DDBJ databases">
        <authorList>
            <person name="Aksoy S."/>
            <person name="Warren W."/>
            <person name="Wilson R.K."/>
        </authorList>
    </citation>
    <scope>NUCLEOTIDE SEQUENCE [LARGE SCALE GENOMIC DNA]</scope>
    <source>
        <strain evidence="2">IAEA</strain>
    </source>
</reference>
<protein>
    <submittedName>
        <fullName evidence="1">Uncharacterized protein</fullName>
    </submittedName>
</protein>
<accession>A0A1B0AAN0</accession>
<dbReference type="EnsemblMetazoa" id="GPAI039485-RA">
    <property type="protein sequence ID" value="GPAI039485-PA"/>
    <property type="gene ID" value="GPAI039485"/>
</dbReference>
<name>A0A1B0AAN0_GLOPL</name>
<evidence type="ECO:0000313" key="2">
    <source>
        <dbReference type="Proteomes" id="UP000092445"/>
    </source>
</evidence>
<reference evidence="1" key="2">
    <citation type="submission" date="2020-05" db="UniProtKB">
        <authorList>
            <consortium name="EnsemblMetazoa"/>
        </authorList>
    </citation>
    <scope>IDENTIFICATION</scope>
    <source>
        <strain evidence="1">IAEA</strain>
    </source>
</reference>
<proteinExistence type="predicted"/>
<dbReference type="AlphaFoldDB" id="A0A1B0AAN0"/>
<evidence type="ECO:0000313" key="1">
    <source>
        <dbReference type="EnsemblMetazoa" id="GPAI039485-PA"/>
    </source>
</evidence>
<sequence>MPLKETNAIKSFIKKVDNERTPALLTYINETRGILSKANQSSKYKEIELKSHESLKVTKESYTHQKYNGLNIVYEMRNPSIDIPNLADFFLNKALNSDINFNDILTGYYKYGQSPTDVLDCL</sequence>
<dbReference type="VEuPathDB" id="VectorBase:GPAI039485"/>
<organism evidence="1 2">
    <name type="scientific">Glossina pallidipes</name>
    <name type="common">Tsetse fly</name>
    <dbReference type="NCBI Taxonomy" id="7398"/>
    <lineage>
        <taxon>Eukaryota</taxon>
        <taxon>Metazoa</taxon>
        <taxon>Ecdysozoa</taxon>
        <taxon>Arthropoda</taxon>
        <taxon>Hexapoda</taxon>
        <taxon>Insecta</taxon>
        <taxon>Pterygota</taxon>
        <taxon>Neoptera</taxon>
        <taxon>Endopterygota</taxon>
        <taxon>Diptera</taxon>
        <taxon>Brachycera</taxon>
        <taxon>Muscomorpha</taxon>
        <taxon>Hippoboscoidea</taxon>
        <taxon>Glossinidae</taxon>
        <taxon>Glossina</taxon>
    </lineage>
</organism>